<dbReference type="Proteomes" id="UP000659698">
    <property type="component" value="Unassembled WGS sequence"/>
</dbReference>
<evidence type="ECO:0000313" key="2">
    <source>
        <dbReference type="EMBL" id="MBC3538616.1"/>
    </source>
</evidence>
<evidence type="ECO:0000256" key="1">
    <source>
        <dbReference type="SAM" id="Phobius"/>
    </source>
</evidence>
<sequence length="176" mass="20485">MKKLFSKYHRHYTFDLDKPKSLIVGYISQQKEKKRSFLDKLTSFSIDFSEVSFTGTDTIEINVRPTNLQPFRANGRIRIEIISGLDRIGTRLQAEIIPYYKTNIYGIYFIIFFLAFLTLLGLIISTIKFTILWALLSWLTFTMIIHLLLLKSRSQLKGNLEDLVLELKRKATANKA</sequence>
<gene>
    <name evidence="2" type="ORF">H7U12_02925</name>
</gene>
<accession>A0ABR6VNC3</accession>
<feature type="transmembrane region" description="Helical" evidence="1">
    <location>
        <begin position="130"/>
        <end position="150"/>
    </location>
</feature>
<evidence type="ECO:0000313" key="3">
    <source>
        <dbReference type="Proteomes" id="UP000659698"/>
    </source>
</evidence>
<feature type="transmembrane region" description="Helical" evidence="1">
    <location>
        <begin position="105"/>
        <end position="124"/>
    </location>
</feature>
<dbReference type="RefSeq" id="WP_186632643.1">
    <property type="nucleotide sequence ID" value="NZ_JACOAF010000007.1"/>
</dbReference>
<keyword evidence="1" id="KW-1133">Transmembrane helix</keyword>
<keyword evidence="1" id="KW-0812">Transmembrane</keyword>
<name>A0ABR6VNC3_9BACT</name>
<comment type="caution">
    <text evidence="2">The sequence shown here is derived from an EMBL/GenBank/DDBJ whole genome shotgun (WGS) entry which is preliminary data.</text>
</comment>
<reference evidence="2 3" key="1">
    <citation type="journal article" date="2019" name="Int. J. Syst. Evol. Microbiol.">
        <title>Rufibacter sediminis sp. nov., isolated from freshwater lake sediment.</title>
        <authorList>
            <person name="Qu J.H."/>
            <person name="Zhang L.J."/>
            <person name="Fu Y.H."/>
            <person name="Li H.F."/>
        </authorList>
    </citation>
    <scope>NUCLEOTIDE SEQUENCE [LARGE SCALE GENOMIC DNA]</scope>
    <source>
        <strain evidence="2 3">H-1</strain>
    </source>
</reference>
<proteinExistence type="predicted"/>
<organism evidence="2 3">
    <name type="scientific">Rufibacter sediminis</name>
    <dbReference type="NCBI Taxonomy" id="2762756"/>
    <lineage>
        <taxon>Bacteria</taxon>
        <taxon>Pseudomonadati</taxon>
        <taxon>Bacteroidota</taxon>
        <taxon>Cytophagia</taxon>
        <taxon>Cytophagales</taxon>
        <taxon>Hymenobacteraceae</taxon>
        <taxon>Rufibacter</taxon>
    </lineage>
</organism>
<keyword evidence="1" id="KW-0472">Membrane</keyword>
<protein>
    <submittedName>
        <fullName evidence="2">Uncharacterized protein</fullName>
    </submittedName>
</protein>
<keyword evidence="3" id="KW-1185">Reference proteome</keyword>
<dbReference type="EMBL" id="JACOAF010000007">
    <property type="protein sequence ID" value="MBC3538616.1"/>
    <property type="molecule type" value="Genomic_DNA"/>
</dbReference>